<reference evidence="5" key="1">
    <citation type="journal article" date="2019" name="Int. J. Syst. Evol. Microbiol.">
        <title>The Global Catalogue of Microorganisms (GCM) 10K type strain sequencing project: providing services to taxonomists for standard genome sequencing and annotation.</title>
        <authorList>
            <consortium name="The Broad Institute Genomics Platform"/>
            <consortium name="The Broad Institute Genome Sequencing Center for Infectious Disease"/>
            <person name="Wu L."/>
            <person name="Ma J."/>
        </authorList>
    </citation>
    <scope>NUCLEOTIDE SEQUENCE [LARGE SCALE GENOMIC DNA]</scope>
    <source>
        <strain evidence="5">JCM 16961</strain>
    </source>
</reference>
<dbReference type="Proteomes" id="UP001501536">
    <property type="component" value="Unassembled WGS sequence"/>
</dbReference>
<keyword evidence="5" id="KW-1185">Reference proteome</keyword>
<proteinExistence type="predicted"/>
<feature type="transmembrane region" description="Helical" evidence="2">
    <location>
        <begin position="67"/>
        <end position="87"/>
    </location>
</feature>
<evidence type="ECO:0000313" key="5">
    <source>
        <dbReference type="Proteomes" id="UP001501536"/>
    </source>
</evidence>
<name>A0ABP7D9Y3_9MICC</name>
<evidence type="ECO:0000256" key="1">
    <source>
        <dbReference type="SAM" id="MobiDB-lite"/>
    </source>
</evidence>
<dbReference type="Pfam" id="PF01757">
    <property type="entry name" value="Acyl_transf_3"/>
    <property type="match status" value="1"/>
</dbReference>
<dbReference type="InterPro" id="IPR002656">
    <property type="entry name" value="Acyl_transf_3_dom"/>
</dbReference>
<keyword evidence="2" id="KW-0472">Membrane</keyword>
<evidence type="ECO:0000313" key="4">
    <source>
        <dbReference type="EMBL" id="GAA3701375.1"/>
    </source>
</evidence>
<feature type="transmembrane region" description="Helical" evidence="2">
    <location>
        <begin position="131"/>
        <end position="148"/>
    </location>
</feature>
<evidence type="ECO:0000256" key="2">
    <source>
        <dbReference type="SAM" id="Phobius"/>
    </source>
</evidence>
<feature type="transmembrane region" description="Helical" evidence="2">
    <location>
        <begin position="261"/>
        <end position="278"/>
    </location>
</feature>
<feature type="transmembrane region" description="Helical" evidence="2">
    <location>
        <begin position="228"/>
        <end position="249"/>
    </location>
</feature>
<protein>
    <recommendedName>
        <fullName evidence="3">Acyltransferase 3 domain-containing protein</fullName>
    </recommendedName>
</protein>
<keyword evidence="2" id="KW-1133">Transmembrane helix</keyword>
<comment type="caution">
    <text evidence="4">The sequence shown here is derived from an EMBL/GenBank/DDBJ whole genome shotgun (WGS) entry which is preliminary data.</text>
</comment>
<sequence>MTQTTSGSPAHDRPADRARSRGTTGSSPSASGRRVSALDIARGVAILGMLFAHAAPIGPDSALPLKALAAAAQVTAPMFVMLAGLSLGLMTGGGSPAVDGRWSLRWQILRRGLVLIALGLALWRIDSGIAVVIDYIGVVIVLLVPVLFAPRWLLAALAAAALVASPLLRAWAEREGLIVQVAGDPVLGKLASWLVLGPHYWAALFLFFALAGLIIARSDVRAARTPRRLILAGVAAGAVGVAVALTTSYSPHPGSTEPSGNLVALGCAVGLVGVLLFLEGRTGARGVLRALAPLEWAGRMPLTIYTLQIVLFGIVRGATGSISSWLLLFGAILLSLVFAWAWTRWVSRQGPLEAAVAWVSGRPVSLGRTERSA</sequence>
<accession>A0ABP7D9Y3</accession>
<feature type="compositionally biased region" description="Basic and acidic residues" evidence="1">
    <location>
        <begin position="10"/>
        <end position="19"/>
    </location>
</feature>
<evidence type="ECO:0000259" key="3">
    <source>
        <dbReference type="Pfam" id="PF01757"/>
    </source>
</evidence>
<feature type="transmembrane region" description="Helical" evidence="2">
    <location>
        <begin position="153"/>
        <end position="172"/>
    </location>
</feature>
<feature type="compositionally biased region" description="Polar residues" evidence="1">
    <location>
        <begin position="21"/>
        <end position="30"/>
    </location>
</feature>
<keyword evidence="2" id="KW-0812">Transmembrane</keyword>
<feature type="transmembrane region" description="Helical" evidence="2">
    <location>
        <begin position="108"/>
        <end position="125"/>
    </location>
</feature>
<feature type="domain" description="Acyltransferase 3" evidence="3">
    <location>
        <begin position="36"/>
        <end position="341"/>
    </location>
</feature>
<dbReference type="EMBL" id="BAABCJ010000002">
    <property type="protein sequence ID" value="GAA3701375.1"/>
    <property type="molecule type" value="Genomic_DNA"/>
</dbReference>
<feature type="region of interest" description="Disordered" evidence="1">
    <location>
        <begin position="1"/>
        <end position="34"/>
    </location>
</feature>
<feature type="transmembrane region" description="Helical" evidence="2">
    <location>
        <begin position="324"/>
        <end position="342"/>
    </location>
</feature>
<organism evidence="4 5">
    <name type="scientific">Zhihengliuella alba</name>
    <dbReference type="NCBI Taxonomy" id="547018"/>
    <lineage>
        <taxon>Bacteria</taxon>
        <taxon>Bacillati</taxon>
        <taxon>Actinomycetota</taxon>
        <taxon>Actinomycetes</taxon>
        <taxon>Micrococcales</taxon>
        <taxon>Micrococcaceae</taxon>
        <taxon>Zhihengliuella</taxon>
    </lineage>
</organism>
<gene>
    <name evidence="4" type="ORF">GCM10022377_13690</name>
</gene>
<dbReference type="RefSeq" id="WP_344881962.1">
    <property type="nucleotide sequence ID" value="NZ_BAABCJ010000002.1"/>
</dbReference>
<feature type="transmembrane region" description="Helical" evidence="2">
    <location>
        <begin position="35"/>
        <end position="55"/>
    </location>
</feature>
<feature type="transmembrane region" description="Helical" evidence="2">
    <location>
        <begin position="192"/>
        <end position="216"/>
    </location>
</feature>